<protein>
    <submittedName>
        <fullName evidence="5">MarR family 2-MHQ and catechol resistance regulon transcriptional repressor</fullName>
    </submittedName>
</protein>
<dbReference type="Proteomes" id="UP000242682">
    <property type="component" value="Unassembled WGS sequence"/>
</dbReference>
<keyword evidence="2" id="KW-0238">DNA-binding</keyword>
<dbReference type="InterPro" id="IPR036390">
    <property type="entry name" value="WH_DNA-bd_sf"/>
</dbReference>
<organism evidence="5 6">
    <name type="scientific">Planomicrobium soli</name>
    <dbReference type="NCBI Taxonomy" id="1176648"/>
    <lineage>
        <taxon>Bacteria</taxon>
        <taxon>Bacillati</taxon>
        <taxon>Bacillota</taxon>
        <taxon>Bacilli</taxon>
        <taxon>Bacillales</taxon>
        <taxon>Caryophanaceae</taxon>
        <taxon>Planomicrobium</taxon>
    </lineage>
</organism>
<dbReference type="GO" id="GO:0003700">
    <property type="term" value="F:DNA-binding transcription factor activity"/>
    <property type="evidence" value="ECO:0007669"/>
    <property type="project" value="InterPro"/>
</dbReference>
<dbReference type="GO" id="GO:0003677">
    <property type="term" value="F:DNA binding"/>
    <property type="evidence" value="ECO:0007669"/>
    <property type="project" value="UniProtKB-KW"/>
</dbReference>
<dbReference type="PROSITE" id="PS01117">
    <property type="entry name" value="HTH_MARR_1"/>
    <property type="match status" value="1"/>
</dbReference>
<dbReference type="Gene3D" id="1.10.10.10">
    <property type="entry name" value="Winged helix-like DNA-binding domain superfamily/Winged helix DNA-binding domain"/>
    <property type="match status" value="1"/>
</dbReference>
<comment type="caution">
    <text evidence="5">The sequence shown here is derived from an EMBL/GenBank/DDBJ whole genome shotgun (WGS) entry which is preliminary data.</text>
</comment>
<dbReference type="SMART" id="SM00347">
    <property type="entry name" value="HTH_MARR"/>
    <property type="match status" value="1"/>
</dbReference>
<name>A0A2P8GQN6_9BACL</name>
<dbReference type="SUPFAM" id="SSF46785">
    <property type="entry name" value="Winged helix' DNA-binding domain"/>
    <property type="match status" value="1"/>
</dbReference>
<evidence type="ECO:0000313" key="5">
    <source>
        <dbReference type="EMBL" id="PSL36283.1"/>
    </source>
</evidence>
<accession>A0A2P8GQN6</accession>
<sequence>MEQNLEYGEKELKLFRIWAKASKALFDNVTKDIMAHGLTLENFMVMELLYSKGPHYIQEISEKLDIPSGSITYVVNKLEKKEFVKREIEDENKRYCKVILTKKGQDLFNNIFPKHVKMIVENLAVLDEGQKEQLTALLKSVGLAAEELKA</sequence>
<feature type="domain" description="HTH marR-type" evidence="4">
    <location>
        <begin position="11"/>
        <end position="143"/>
    </location>
</feature>
<evidence type="ECO:0000313" key="6">
    <source>
        <dbReference type="Proteomes" id="UP000242682"/>
    </source>
</evidence>
<keyword evidence="1" id="KW-0805">Transcription regulation</keyword>
<dbReference type="EMBL" id="PYAT01000007">
    <property type="protein sequence ID" value="PSL36283.1"/>
    <property type="molecule type" value="Genomic_DNA"/>
</dbReference>
<dbReference type="PANTHER" id="PTHR42756:SF1">
    <property type="entry name" value="TRANSCRIPTIONAL REPRESSOR OF EMRAB OPERON"/>
    <property type="match status" value="1"/>
</dbReference>
<evidence type="ECO:0000256" key="2">
    <source>
        <dbReference type="ARBA" id="ARBA00023125"/>
    </source>
</evidence>
<gene>
    <name evidence="5" type="ORF">B0H99_107104</name>
</gene>
<evidence type="ECO:0000256" key="1">
    <source>
        <dbReference type="ARBA" id="ARBA00023015"/>
    </source>
</evidence>
<evidence type="ECO:0000256" key="3">
    <source>
        <dbReference type="ARBA" id="ARBA00023163"/>
    </source>
</evidence>
<dbReference type="PANTHER" id="PTHR42756">
    <property type="entry name" value="TRANSCRIPTIONAL REGULATOR, MARR"/>
    <property type="match status" value="1"/>
</dbReference>
<dbReference type="AlphaFoldDB" id="A0A2P8GQN6"/>
<dbReference type="RefSeq" id="WP_106533650.1">
    <property type="nucleotide sequence ID" value="NZ_PYAT01000007.1"/>
</dbReference>
<dbReference type="Pfam" id="PF01047">
    <property type="entry name" value="MarR"/>
    <property type="match status" value="1"/>
</dbReference>
<dbReference type="OrthoDB" id="166070at2"/>
<keyword evidence="3" id="KW-0804">Transcription</keyword>
<dbReference type="PROSITE" id="PS50995">
    <property type="entry name" value="HTH_MARR_2"/>
    <property type="match status" value="1"/>
</dbReference>
<dbReference type="PRINTS" id="PR00598">
    <property type="entry name" value="HTHMARR"/>
</dbReference>
<keyword evidence="6" id="KW-1185">Reference proteome</keyword>
<proteinExistence type="predicted"/>
<reference evidence="5 6" key="1">
    <citation type="submission" date="2018-03" db="EMBL/GenBank/DDBJ databases">
        <title>Genomic Encyclopedia of Type Strains, Phase III (KMG-III): the genomes of soil and plant-associated and newly described type strains.</title>
        <authorList>
            <person name="Whitman W."/>
        </authorList>
    </citation>
    <scope>NUCLEOTIDE SEQUENCE [LARGE SCALE GENOMIC DNA]</scope>
    <source>
        <strain evidence="5 6">CGMCC 1.12259</strain>
    </source>
</reference>
<dbReference type="InterPro" id="IPR036388">
    <property type="entry name" value="WH-like_DNA-bd_sf"/>
</dbReference>
<dbReference type="InterPro" id="IPR000835">
    <property type="entry name" value="HTH_MarR-typ"/>
</dbReference>
<evidence type="ECO:0000259" key="4">
    <source>
        <dbReference type="PROSITE" id="PS50995"/>
    </source>
</evidence>
<dbReference type="InterPro" id="IPR023187">
    <property type="entry name" value="Tscrpt_reg_MarR-type_CS"/>
</dbReference>